<proteinExistence type="predicted"/>
<protein>
    <submittedName>
        <fullName evidence="2">Uncharacterized protein</fullName>
    </submittedName>
</protein>
<evidence type="ECO:0000256" key="1">
    <source>
        <dbReference type="SAM" id="MobiDB-lite"/>
    </source>
</evidence>
<accession>A0AAD6T020</accession>
<feature type="region of interest" description="Disordered" evidence="1">
    <location>
        <begin position="236"/>
        <end position="268"/>
    </location>
</feature>
<sequence length="268" mass="29858">MFKNPDHWSLPPNSIPATNFAHLGRSAVTAAPAVSHSTALHRYGSSFLPDSVNLVQQAERAQAHPRAELKNYLSGPLKQTDNVLHYWGHNTTYGVLRRMARDYLAIQGLATPRRARILERKSDRYQAAQLLNHRALRGPSGPENAGALAARRIEALIAELDADFGFVDEEDDYNNNNDIMKKGGEKVQFGRSNVGSRFGTYLNRTRRSSSAFTRKDPELEPNRTLPALERVVDFLRPDASPSEPASKPGKQSDVAWTASDTDWDPLAW</sequence>
<dbReference type="EMBL" id="JARJCM010000040">
    <property type="protein sequence ID" value="KAJ7036928.1"/>
    <property type="molecule type" value="Genomic_DNA"/>
</dbReference>
<name>A0AAD6T020_9AGAR</name>
<comment type="caution">
    <text evidence="2">The sequence shown here is derived from an EMBL/GenBank/DDBJ whole genome shotgun (WGS) entry which is preliminary data.</text>
</comment>
<organism evidence="2 3">
    <name type="scientific">Mycena alexandri</name>
    <dbReference type="NCBI Taxonomy" id="1745969"/>
    <lineage>
        <taxon>Eukaryota</taxon>
        <taxon>Fungi</taxon>
        <taxon>Dikarya</taxon>
        <taxon>Basidiomycota</taxon>
        <taxon>Agaricomycotina</taxon>
        <taxon>Agaricomycetes</taxon>
        <taxon>Agaricomycetidae</taxon>
        <taxon>Agaricales</taxon>
        <taxon>Marasmiineae</taxon>
        <taxon>Mycenaceae</taxon>
        <taxon>Mycena</taxon>
    </lineage>
</organism>
<dbReference type="AlphaFoldDB" id="A0AAD6T020"/>
<keyword evidence="3" id="KW-1185">Reference proteome</keyword>
<evidence type="ECO:0000313" key="2">
    <source>
        <dbReference type="EMBL" id="KAJ7036928.1"/>
    </source>
</evidence>
<dbReference type="Proteomes" id="UP001218188">
    <property type="component" value="Unassembled WGS sequence"/>
</dbReference>
<gene>
    <name evidence="2" type="ORF">C8F04DRAFT_1335357</name>
</gene>
<reference evidence="2" key="1">
    <citation type="submission" date="2023-03" db="EMBL/GenBank/DDBJ databases">
        <title>Massive genome expansion in bonnet fungi (Mycena s.s.) driven by repeated elements and novel gene families across ecological guilds.</title>
        <authorList>
            <consortium name="Lawrence Berkeley National Laboratory"/>
            <person name="Harder C.B."/>
            <person name="Miyauchi S."/>
            <person name="Viragh M."/>
            <person name="Kuo A."/>
            <person name="Thoen E."/>
            <person name="Andreopoulos B."/>
            <person name="Lu D."/>
            <person name="Skrede I."/>
            <person name="Drula E."/>
            <person name="Henrissat B."/>
            <person name="Morin E."/>
            <person name="Kohler A."/>
            <person name="Barry K."/>
            <person name="LaButti K."/>
            <person name="Morin E."/>
            <person name="Salamov A."/>
            <person name="Lipzen A."/>
            <person name="Mereny Z."/>
            <person name="Hegedus B."/>
            <person name="Baldrian P."/>
            <person name="Stursova M."/>
            <person name="Weitz H."/>
            <person name="Taylor A."/>
            <person name="Grigoriev I.V."/>
            <person name="Nagy L.G."/>
            <person name="Martin F."/>
            <person name="Kauserud H."/>
        </authorList>
    </citation>
    <scope>NUCLEOTIDE SEQUENCE</scope>
    <source>
        <strain evidence="2">CBHHK200</strain>
    </source>
</reference>
<evidence type="ECO:0000313" key="3">
    <source>
        <dbReference type="Proteomes" id="UP001218188"/>
    </source>
</evidence>